<organism evidence="2 3">
    <name type="scientific">Lolium multiflorum</name>
    <name type="common">Italian ryegrass</name>
    <name type="synonym">Lolium perenne subsp. multiflorum</name>
    <dbReference type="NCBI Taxonomy" id="4521"/>
    <lineage>
        <taxon>Eukaryota</taxon>
        <taxon>Viridiplantae</taxon>
        <taxon>Streptophyta</taxon>
        <taxon>Embryophyta</taxon>
        <taxon>Tracheophyta</taxon>
        <taxon>Spermatophyta</taxon>
        <taxon>Magnoliopsida</taxon>
        <taxon>Liliopsida</taxon>
        <taxon>Poales</taxon>
        <taxon>Poaceae</taxon>
        <taxon>BOP clade</taxon>
        <taxon>Pooideae</taxon>
        <taxon>Poodae</taxon>
        <taxon>Poeae</taxon>
        <taxon>Poeae Chloroplast Group 2 (Poeae type)</taxon>
        <taxon>Loliodinae</taxon>
        <taxon>Loliinae</taxon>
        <taxon>Lolium</taxon>
    </lineage>
</organism>
<proteinExistence type="predicted"/>
<evidence type="ECO:0000313" key="3">
    <source>
        <dbReference type="Proteomes" id="UP001231189"/>
    </source>
</evidence>
<evidence type="ECO:0000256" key="1">
    <source>
        <dbReference type="SAM" id="MobiDB-lite"/>
    </source>
</evidence>
<feature type="compositionally biased region" description="Basic and acidic residues" evidence="1">
    <location>
        <begin position="9"/>
        <end position="18"/>
    </location>
</feature>
<feature type="compositionally biased region" description="Basic and acidic residues" evidence="1">
    <location>
        <begin position="53"/>
        <end position="62"/>
    </location>
</feature>
<feature type="compositionally biased region" description="Low complexity" evidence="1">
    <location>
        <begin position="20"/>
        <end position="36"/>
    </location>
</feature>
<feature type="region of interest" description="Disordered" evidence="1">
    <location>
        <begin position="1"/>
        <end position="62"/>
    </location>
</feature>
<evidence type="ECO:0000313" key="2">
    <source>
        <dbReference type="EMBL" id="KAK1678691.1"/>
    </source>
</evidence>
<accession>A0AAD8WTZ7</accession>
<protein>
    <submittedName>
        <fullName evidence="2">Uncharacterized protein</fullName>
    </submittedName>
</protein>
<reference evidence="2" key="1">
    <citation type="submission" date="2023-07" db="EMBL/GenBank/DDBJ databases">
        <title>A chromosome-level genome assembly of Lolium multiflorum.</title>
        <authorList>
            <person name="Chen Y."/>
            <person name="Copetti D."/>
            <person name="Kolliker R."/>
            <person name="Studer B."/>
        </authorList>
    </citation>
    <scope>NUCLEOTIDE SEQUENCE</scope>
    <source>
        <strain evidence="2">02402/16</strain>
        <tissue evidence="2">Leaf</tissue>
    </source>
</reference>
<name>A0AAD8WTZ7_LOLMU</name>
<dbReference type="AlphaFoldDB" id="A0AAD8WTZ7"/>
<gene>
    <name evidence="2" type="ORF">QYE76_039539</name>
</gene>
<keyword evidence="3" id="KW-1185">Reference proteome</keyword>
<sequence>MFLGSIRARIGEPPERLRHASCSSSGSRRRNSSCQSFTPSFSRISATLPDPSGSKEADERTKMVAGDKGKVTELLVVDGIHMNTGLALDQGKKCDRPGPA</sequence>
<dbReference type="EMBL" id="JAUUTY010000002">
    <property type="protein sequence ID" value="KAK1678691.1"/>
    <property type="molecule type" value="Genomic_DNA"/>
</dbReference>
<comment type="caution">
    <text evidence="2">The sequence shown here is derived from an EMBL/GenBank/DDBJ whole genome shotgun (WGS) entry which is preliminary data.</text>
</comment>
<dbReference type="Proteomes" id="UP001231189">
    <property type="component" value="Unassembled WGS sequence"/>
</dbReference>